<dbReference type="GO" id="GO:0003677">
    <property type="term" value="F:DNA binding"/>
    <property type="evidence" value="ECO:0007669"/>
    <property type="project" value="UniProtKB-KW"/>
</dbReference>
<dbReference type="Proteomes" id="UP000190092">
    <property type="component" value="Unassembled WGS sequence"/>
</dbReference>
<evidence type="ECO:0000313" key="6">
    <source>
        <dbReference type="EMBL" id="SJZ32408.1"/>
    </source>
</evidence>
<evidence type="ECO:0000256" key="1">
    <source>
        <dbReference type="ARBA" id="ARBA00023015"/>
    </source>
</evidence>
<sequence length="236" mass="26352">MTAVASRSAKVGRSARGRTRGGSGQTLAEGIRFKIESLISNGRYPPGTRLDEQEVAERFGVSRTPVREAIRLLAADNLVELRGRQGTIVRAISAHDLLEMFQVMAELEGLSARLASRRMDEADRAALRKIHDKLVDVAATGDIDTFYEVNVTFHEVILVASRNSFLIEQTRQLRNRADIYRRRVTYVPNRLPDTIVEHEAVMNAILAGDGETAHRLMRDHVNLLGDTLTDFLAVFD</sequence>
<dbReference type="PANTHER" id="PTHR43537:SF49">
    <property type="entry name" value="TRANSCRIPTIONAL REGULATORY PROTEIN"/>
    <property type="match status" value="1"/>
</dbReference>
<reference evidence="7" key="1">
    <citation type="submission" date="2017-02" db="EMBL/GenBank/DDBJ databases">
        <authorList>
            <person name="Varghese N."/>
            <person name="Submissions S."/>
        </authorList>
    </citation>
    <scope>NUCLEOTIDE SEQUENCE [LARGE SCALE GENOMIC DNA]</scope>
    <source>
        <strain evidence="7">ATCC 27094</strain>
    </source>
</reference>
<dbReference type="InterPro" id="IPR000524">
    <property type="entry name" value="Tscrpt_reg_HTH_GntR"/>
</dbReference>
<dbReference type="EMBL" id="FUWJ01000001">
    <property type="protein sequence ID" value="SJZ32408.1"/>
    <property type="molecule type" value="Genomic_DNA"/>
</dbReference>
<keyword evidence="2" id="KW-0238">DNA-binding</keyword>
<dbReference type="Gene3D" id="1.20.120.530">
    <property type="entry name" value="GntR ligand-binding domain-like"/>
    <property type="match status" value="1"/>
</dbReference>
<dbReference type="SMART" id="SM00345">
    <property type="entry name" value="HTH_GNTR"/>
    <property type="match status" value="1"/>
</dbReference>
<dbReference type="InterPro" id="IPR036388">
    <property type="entry name" value="WH-like_DNA-bd_sf"/>
</dbReference>
<dbReference type="Pfam" id="PF00392">
    <property type="entry name" value="GntR"/>
    <property type="match status" value="1"/>
</dbReference>
<dbReference type="PANTHER" id="PTHR43537">
    <property type="entry name" value="TRANSCRIPTIONAL REGULATOR, GNTR FAMILY"/>
    <property type="match status" value="1"/>
</dbReference>
<dbReference type="SUPFAM" id="SSF46785">
    <property type="entry name" value="Winged helix' DNA-binding domain"/>
    <property type="match status" value="1"/>
</dbReference>
<evidence type="ECO:0000256" key="4">
    <source>
        <dbReference type="SAM" id="MobiDB-lite"/>
    </source>
</evidence>
<dbReference type="InterPro" id="IPR011711">
    <property type="entry name" value="GntR_C"/>
</dbReference>
<dbReference type="InterPro" id="IPR036390">
    <property type="entry name" value="WH_DNA-bd_sf"/>
</dbReference>
<evidence type="ECO:0000313" key="7">
    <source>
        <dbReference type="Proteomes" id="UP000190092"/>
    </source>
</evidence>
<dbReference type="CDD" id="cd07377">
    <property type="entry name" value="WHTH_GntR"/>
    <property type="match status" value="1"/>
</dbReference>
<gene>
    <name evidence="6" type="ORF">SAMN02745126_00345</name>
</gene>
<dbReference type="PRINTS" id="PR00035">
    <property type="entry name" value="HTHGNTR"/>
</dbReference>
<dbReference type="SUPFAM" id="SSF48008">
    <property type="entry name" value="GntR ligand-binding domain-like"/>
    <property type="match status" value="1"/>
</dbReference>
<evidence type="ECO:0000256" key="3">
    <source>
        <dbReference type="ARBA" id="ARBA00023163"/>
    </source>
</evidence>
<dbReference type="STRING" id="225324.SAMN02745126_00345"/>
<organism evidence="6 7">
    <name type="scientific">Enhydrobacter aerosaccus</name>
    <dbReference type="NCBI Taxonomy" id="225324"/>
    <lineage>
        <taxon>Bacteria</taxon>
        <taxon>Pseudomonadati</taxon>
        <taxon>Pseudomonadota</taxon>
        <taxon>Alphaproteobacteria</taxon>
        <taxon>Hyphomicrobiales</taxon>
        <taxon>Enhydrobacter</taxon>
    </lineage>
</organism>
<dbReference type="Pfam" id="PF07729">
    <property type="entry name" value="FCD"/>
    <property type="match status" value="1"/>
</dbReference>
<dbReference type="Gene3D" id="1.10.10.10">
    <property type="entry name" value="Winged helix-like DNA-binding domain superfamily/Winged helix DNA-binding domain"/>
    <property type="match status" value="1"/>
</dbReference>
<dbReference type="SMART" id="SM00895">
    <property type="entry name" value="FCD"/>
    <property type="match status" value="1"/>
</dbReference>
<protein>
    <submittedName>
        <fullName evidence="6">Transcriptional regulator, GntR family</fullName>
    </submittedName>
</protein>
<keyword evidence="3" id="KW-0804">Transcription</keyword>
<evidence type="ECO:0000256" key="2">
    <source>
        <dbReference type="ARBA" id="ARBA00023125"/>
    </source>
</evidence>
<evidence type="ECO:0000259" key="5">
    <source>
        <dbReference type="PROSITE" id="PS50949"/>
    </source>
</evidence>
<name>A0A1T4JQE9_9HYPH</name>
<dbReference type="AlphaFoldDB" id="A0A1T4JQE9"/>
<dbReference type="InterPro" id="IPR008920">
    <property type="entry name" value="TF_FadR/GntR_C"/>
</dbReference>
<feature type="domain" description="HTH gntR-type" evidence="5">
    <location>
        <begin position="25"/>
        <end position="92"/>
    </location>
</feature>
<proteinExistence type="predicted"/>
<dbReference type="PROSITE" id="PS50949">
    <property type="entry name" value="HTH_GNTR"/>
    <property type="match status" value="1"/>
</dbReference>
<keyword evidence="1" id="KW-0805">Transcription regulation</keyword>
<feature type="region of interest" description="Disordered" evidence="4">
    <location>
        <begin position="1"/>
        <end position="24"/>
    </location>
</feature>
<keyword evidence="7" id="KW-1185">Reference proteome</keyword>
<accession>A0A1T4JQE9</accession>
<dbReference type="OrthoDB" id="9789310at2"/>
<dbReference type="GO" id="GO:0003700">
    <property type="term" value="F:DNA-binding transcription factor activity"/>
    <property type="evidence" value="ECO:0007669"/>
    <property type="project" value="InterPro"/>
</dbReference>